<reference evidence="1 2" key="1">
    <citation type="submission" date="2024-01" db="EMBL/GenBank/DDBJ databases">
        <title>A telomere-to-telomere, gap-free genome of sweet tea (Lithocarpus litseifolius).</title>
        <authorList>
            <person name="Zhou J."/>
        </authorList>
    </citation>
    <scope>NUCLEOTIDE SEQUENCE [LARGE SCALE GENOMIC DNA]</scope>
    <source>
        <strain evidence="1">Zhou-2022a</strain>
        <tissue evidence="1">Leaf</tissue>
    </source>
</reference>
<gene>
    <name evidence="1" type="ORF">SO802_016144</name>
</gene>
<dbReference type="EMBL" id="JAZDWU010000005">
    <property type="protein sequence ID" value="KAL0002363.1"/>
    <property type="molecule type" value="Genomic_DNA"/>
</dbReference>
<sequence>MVVTRDISYLDDDCSIYPPIHHEGLQQEVPPVWILNLKSLKTQIQNQVPYHQCHPILKVMRKKEDSLIWSATPNGKFLVRSAYKIAMESRVQPDSSSYSNNSDMKTLWKVLWGLKIPNKKSGEEVLSLVVTIAWALWTRRNEKGNGKQFMSGFELVKWCGKYIESFKATNSSNLPSSANSANASTNFANAVSTNAATSANATTSATSALCLAKPQCRQVWSPSDALVFKVNVDGAVFTQQ</sequence>
<protein>
    <submittedName>
        <fullName evidence="1">Uncharacterized protein</fullName>
    </submittedName>
</protein>
<proteinExistence type="predicted"/>
<evidence type="ECO:0000313" key="1">
    <source>
        <dbReference type="EMBL" id="KAL0002363.1"/>
    </source>
</evidence>
<evidence type="ECO:0000313" key="2">
    <source>
        <dbReference type="Proteomes" id="UP001459277"/>
    </source>
</evidence>
<accession>A0AAW2CY55</accession>
<comment type="caution">
    <text evidence="1">The sequence shown here is derived from an EMBL/GenBank/DDBJ whole genome shotgun (WGS) entry which is preliminary data.</text>
</comment>
<name>A0AAW2CY55_9ROSI</name>
<dbReference type="Proteomes" id="UP001459277">
    <property type="component" value="Unassembled WGS sequence"/>
</dbReference>
<keyword evidence="2" id="KW-1185">Reference proteome</keyword>
<dbReference type="AlphaFoldDB" id="A0AAW2CY55"/>
<organism evidence="1 2">
    <name type="scientific">Lithocarpus litseifolius</name>
    <dbReference type="NCBI Taxonomy" id="425828"/>
    <lineage>
        <taxon>Eukaryota</taxon>
        <taxon>Viridiplantae</taxon>
        <taxon>Streptophyta</taxon>
        <taxon>Embryophyta</taxon>
        <taxon>Tracheophyta</taxon>
        <taxon>Spermatophyta</taxon>
        <taxon>Magnoliopsida</taxon>
        <taxon>eudicotyledons</taxon>
        <taxon>Gunneridae</taxon>
        <taxon>Pentapetalae</taxon>
        <taxon>rosids</taxon>
        <taxon>fabids</taxon>
        <taxon>Fagales</taxon>
        <taxon>Fagaceae</taxon>
        <taxon>Lithocarpus</taxon>
    </lineage>
</organism>